<evidence type="ECO:0000256" key="1">
    <source>
        <dbReference type="SAM" id="MobiDB-lite"/>
    </source>
</evidence>
<evidence type="ECO:0000313" key="2">
    <source>
        <dbReference type="EMBL" id="KAF8390734.1"/>
    </source>
</evidence>
<gene>
    <name evidence="2" type="ORF">HHK36_025261</name>
</gene>
<dbReference type="AlphaFoldDB" id="A0A834YKJ1"/>
<dbReference type="PANTHER" id="PTHR35467:SF2">
    <property type="entry name" value="PROTEIN NEOXANTHIN-DEFICIENT 1"/>
    <property type="match status" value="1"/>
</dbReference>
<accession>A0A834YKJ1</accession>
<reference evidence="2 3" key="1">
    <citation type="submission" date="2020-04" db="EMBL/GenBank/DDBJ databases">
        <title>Plant Genome Project.</title>
        <authorList>
            <person name="Zhang R.-G."/>
        </authorList>
    </citation>
    <scope>NUCLEOTIDE SEQUENCE [LARGE SCALE GENOMIC DNA]</scope>
    <source>
        <strain evidence="2">YNK0</strain>
        <tissue evidence="2">Leaf</tissue>
    </source>
</reference>
<proteinExistence type="predicted"/>
<dbReference type="Proteomes" id="UP000655225">
    <property type="component" value="Unassembled WGS sequence"/>
</dbReference>
<evidence type="ECO:0000313" key="3">
    <source>
        <dbReference type="Proteomes" id="UP000655225"/>
    </source>
</evidence>
<comment type="caution">
    <text evidence="2">The sequence shown here is derived from an EMBL/GenBank/DDBJ whole genome shotgun (WGS) entry which is preliminary data.</text>
</comment>
<dbReference type="PANTHER" id="PTHR35467">
    <property type="match status" value="1"/>
</dbReference>
<protein>
    <submittedName>
        <fullName evidence="2">Uncharacterized protein</fullName>
    </submittedName>
</protein>
<dbReference type="OrthoDB" id="9970474at2759"/>
<dbReference type="EMBL" id="JABCRI010000018">
    <property type="protein sequence ID" value="KAF8390734.1"/>
    <property type="molecule type" value="Genomic_DNA"/>
</dbReference>
<dbReference type="InterPro" id="IPR039343">
    <property type="entry name" value="NDX1-like"/>
</dbReference>
<feature type="region of interest" description="Disordered" evidence="1">
    <location>
        <begin position="1"/>
        <end position="24"/>
    </location>
</feature>
<organism evidence="2 3">
    <name type="scientific">Tetracentron sinense</name>
    <name type="common">Spur-leaf</name>
    <dbReference type="NCBI Taxonomy" id="13715"/>
    <lineage>
        <taxon>Eukaryota</taxon>
        <taxon>Viridiplantae</taxon>
        <taxon>Streptophyta</taxon>
        <taxon>Embryophyta</taxon>
        <taxon>Tracheophyta</taxon>
        <taxon>Spermatophyta</taxon>
        <taxon>Magnoliopsida</taxon>
        <taxon>Trochodendrales</taxon>
        <taxon>Trochodendraceae</taxon>
        <taxon>Tetracentron</taxon>
    </lineage>
</organism>
<dbReference type="OMA" id="VRPAKIW"/>
<name>A0A834YKJ1_TETSI</name>
<feature type="compositionally biased region" description="Polar residues" evidence="1">
    <location>
        <begin position="1"/>
        <end position="13"/>
    </location>
</feature>
<sequence length="299" mass="32788">MRTSTDLGSNLNISPAKASDSGETENWEAMKEASLSIVVSDSWKLQKQNLLRVTPNLHGCSKAGKCFVTALYQFHLVKAETARAFIPKEFRLVEAFGYTLGGFFLAHYDDSPAGIFDERVKAISKQPRNNKSNSFLNMIGIGTAFCKSEDRMDIQVTEITDSASTNFCSINLEAAVPETESNNKWLGPVIKMSLPSFSGQTEYNPHLLKYSCQMEGRVRAVKPVKVSGPTPAQKIGDTSSDPQYVNSVETANGVVGEDDARNRSISVLLSKPILALEFNRLKMHVEAPIVVPDCSKNTS</sequence>
<keyword evidence="3" id="KW-1185">Reference proteome</keyword>